<organism evidence="1 2">
    <name type="scientific">Imshaugia aleurites</name>
    <dbReference type="NCBI Taxonomy" id="172621"/>
    <lineage>
        <taxon>Eukaryota</taxon>
        <taxon>Fungi</taxon>
        <taxon>Dikarya</taxon>
        <taxon>Ascomycota</taxon>
        <taxon>Pezizomycotina</taxon>
        <taxon>Lecanoromycetes</taxon>
        <taxon>OSLEUM clade</taxon>
        <taxon>Lecanoromycetidae</taxon>
        <taxon>Lecanorales</taxon>
        <taxon>Lecanorineae</taxon>
        <taxon>Parmeliaceae</taxon>
        <taxon>Imshaugia</taxon>
    </lineage>
</organism>
<dbReference type="InterPro" id="IPR036770">
    <property type="entry name" value="Ankyrin_rpt-contain_sf"/>
</dbReference>
<reference evidence="1" key="1">
    <citation type="submission" date="2021-03" db="EMBL/GenBank/DDBJ databases">
        <authorList>
            <person name="Tagirdzhanova G."/>
        </authorList>
    </citation>
    <scope>NUCLEOTIDE SEQUENCE</scope>
</reference>
<dbReference type="OrthoDB" id="426293at2759"/>
<evidence type="ECO:0000313" key="1">
    <source>
        <dbReference type="EMBL" id="CAF9942444.1"/>
    </source>
</evidence>
<dbReference type="Gene3D" id="1.25.40.20">
    <property type="entry name" value="Ankyrin repeat-containing domain"/>
    <property type="match status" value="1"/>
</dbReference>
<accession>A0A8H3J875</accession>
<proteinExistence type="predicted"/>
<dbReference type="EMBL" id="CAJPDT010000187">
    <property type="protein sequence ID" value="CAF9942444.1"/>
    <property type="molecule type" value="Genomic_DNA"/>
</dbReference>
<comment type="caution">
    <text evidence="1">The sequence shown here is derived from an EMBL/GenBank/DDBJ whole genome shotgun (WGS) entry which is preliminary data.</text>
</comment>
<dbReference type="SUPFAM" id="SSF48403">
    <property type="entry name" value="Ankyrin repeat"/>
    <property type="match status" value="1"/>
</dbReference>
<protein>
    <recommendedName>
        <fullName evidence="3">Ankyrin repeat domain-containing protein</fullName>
    </recommendedName>
</protein>
<keyword evidence="2" id="KW-1185">Reference proteome</keyword>
<name>A0A8H3J875_9LECA</name>
<dbReference type="Proteomes" id="UP000664534">
    <property type="component" value="Unassembled WGS sequence"/>
</dbReference>
<evidence type="ECO:0008006" key="3">
    <source>
        <dbReference type="Google" id="ProtNLM"/>
    </source>
</evidence>
<dbReference type="AlphaFoldDB" id="A0A8H3J875"/>
<sequence>MGVWHRSLSRFFSPDEPHAAEPQVDQESNLHLEKPISEPLLKAISTNDLPTLRALLETQDRQLFSQIAQNGTPEAAAYLLSRHTVPEDYSQYIGSADPILHPTQYLIRESARYGNAPLFRYLLTQYPAIFSSQRWNNESILLSAMQGGVGIWRVILDYYPAWKDAEFAGHHGCVLEFLVDRDKKELIEFLLQEGLDTDRAGDPVLELARRRGAGKEVLDLIRKYGG</sequence>
<gene>
    <name evidence="1" type="ORF">IMSHALPRED_003681</name>
</gene>
<evidence type="ECO:0000313" key="2">
    <source>
        <dbReference type="Proteomes" id="UP000664534"/>
    </source>
</evidence>